<dbReference type="GeneID" id="6082159"/>
<organism evidence="3">
    <name type="scientific">Laccaria bicolor (strain S238N-H82 / ATCC MYA-4686)</name>
    <name type="common">Bicoloured deceiver</name>
    <name type="synonym">Laccaria laccata var. bicolor</name>
    <dbReference type="NCBI Taxonomy" id="486041"/>
    <lineage>
        <taxon>Eukaryota</taxon>
        <taxon>Fungi</taxon>
        <taxon>Dikarya</taxon>
        <taxon>Basidiomycota</taxon>
        <taxon>Agaricomycotina</taxon>
        <taxon>Agaricomycetes</taxon>
        <taxon>Agaricomycetidae</taxon>
        <taxon>Agaricales</taxon>
        <taxon>Agaricineae</taxon>
        <taxon>Hydnangiaceae</taxon>
        <taxon>Laccaria</taxon>
    </lineage>
</organism>
<accession>B0DRP4</accession>
<dbReference type="Proteomes" id="UP000001194">
    <property type="component" value="Unassembled WGS sequence"/>
</dbReference>
<dbReference type="InParanoid" id="B0DRP4"/>
<sequence>MQNGPCYHFDPIVPGAFPVAVDVIGNQFSIPANSGRGIRREENASPVDTSSDISKWSSQADEKQRLYASTLRVDEPRNEREKCKAKRLAVGLCDRVGKSLAYMGSCFGPSTTGKAKHESCEKRYCKRRNSSEVSIPSTIDVEDLCSVVNEDDNEDEADENTDHDEEWWKLHIEYQMKHRPYGIDEEMERNFSSEESQTSFDEEGSSEEEEEDQNRHQAVVEEFRRAESERGRPRQRSELGTWRGRERYSISPRRAFSEGGIGC</sequence>
<feature type="compositionally biased region" description="Basic and acidic residues" evidence="1">
    <location>
        <begin position="213"/>
        <end position="248"/>
    </location>
</feature>
<dbReference type="EMBL" id="DS547128">
    <property type="protein sequence ID" value="EDR02903.1"/>
    <property type="molecule type" value="Genomic_DNA"/>
</dbReference>
<dbReference type="KEGG" id="lbc:LACBIDRAFT_295384"/>
<dbReference type="RefSeq" id="XP_001886613.1">
    <property type="nucleotide sequence ID" value="XM_001886578.1"/>
</dbReference>
<keyword evidence="3" id="KW-1185">Reference proteome</keyword>
<feature type="compositionally biased region" description="Polar residues" evidence="1">
    <location>
        <begin position="46"/>
        <end position="59"/>
    </location>
</feature>
<reference evidence="2 3" key="1">
    <citation type="journal article" date="2008" name="Nature">
        <title>The genome of Laccaria bicolor provides insights into mycorrhizal symbiosis.</title>
        <authorList>
            <person name="Martin F."/>
            <person name="Aerts A."/>
            <person name="Ahren D."/>
            <person name="Brun A."/>
            <person name="Danchin E.G.J."/>
            <person name="Duchaussoy F."/>
            <person name="Gibon J."/>
            <person name="Kohler A."/>
            <person name="Lindquist E."/>
            <person name="Pereda V."/>
            <person name="Salamov A."/>
            <person name="Shapiro H.J."/>
            <person name="Wuyts J."/>
            <person name="Blaudez D."/>
            <person name="Buee M."/>
            <person name="Brokstein P."/>
            <person name="Canbaeck B."/>
            <person name="Cohen D."/>
            <person name="Courty P.E."/>
            <person name="Coutinho P.M."/>
            <person name="Delaruelle C."/>
            <person name="Detter J.C."/>
            <person name="Deveau A."/>
            <person name="DiFazio S."/>
            <person name="Duplessis S."/>
            <person name="Fraissinet-Tachet L."/>
            <person name="Lucic E."/>
            <person name="Frey-Klett P."/>
            <person name="Fourrey C."/>
            <person name="Feussner I."/>
            <person name="Gay G."/>
            <person name="Grimwood J."/>
            <person name="Hoegger P.J."/>
            <person name="Jain P."/>
            <person name="Kilaru S."/>
            <person name="Labbe J."/>
            <person name="Lin Y.C."/>
            <person name="Legue V."/>
            <person name="Le Tacon F."/>
            <person name="Marmeisse R."/>
            <person name="Melayah D."/>
            <person name="Montanini B."/>
            <person name="Muratet M."/>
            <person name="Nehls U."/>
            <person name="Niculita-Hirzel H."/>
            <person name="Oudot-Le Secq M.P."/>
            <person name="Peter M."/>
            <person name="Quesneville H."/>
            <person name="Rajashekar B."/>
            <person name="Reich M."/>
            <person name="Rouhier N."/>
            <person name="Schmutz J."/>
            <person name="Yin T."/>
            <person name="Chalot M."/>
            <person name="Henrissat B."/>
            <person name="Kuees U."/>
            <person name="Lucas S."/>
            <person name="Van de Peer Y."/>
            <person name="Podila G.K."/>
            <person name="Polle A."/>
            <person name="Pukkila P.J."/>
            <person name="Richardson P.M."/>
            <person name="Rouze P."/>
            <person name="Sanders I.R."/>
            <person name="Stajich J.E."/>
            <person name="Tunlid A."/>
            <person name="Tuskan G."/>
            <person name="Grigoriev I.V."/>
        </authorList>
    </citation>
    <scope>NUCLEOTIDE SEQUENCE [LARGE SCALE GENOMIC DNA]</scope>
    <source>
        <strain evidence="3">S238N-H82 / ATCC MYA-4686</strain>
    </source>
</reference>
<feature type="region of interest" description="Disordered" evidence="1">
    <location>
        <begin position="189"/>
        <end position="263"/>
    </location>
</feature>
<evidence type="ECO:0000313" key="3">
    <source>
        <dbReference type="Proteomes" id="UP000001194"/>
    </source>
</evidence>
<protein>
    <submittedName>
        <fullName evidence="2">Predicted protein</fullName>
    </submittedName>
</protein>
<name>B0DRP4_LACBS</name>
<feature type="region of interest" description="Disordered" evidence="1">
    <location>
        <begin position="33"/>
        <end position="61"/>
    </location>
</feature>
<proteinExistence type="predicted"/>
<feature type="compositionally biased region" description="Acidic residues" evidence="1">
    <location>
        <begin position="200"/>
        <end position="212"/>
    </location>
</feature>
<evidence type="ECO:0000313" key="2">
    <source>
        <dbReference type="EMBL" id="EDR02903.1"/>
    </source>
</evidence>
<gene>
    <name evidence="2" type="ORF">LACBIDRAFT_295384</name>
</gene>
<dbReference type="HOGENOM" id="CLU_092500_0_0_1"/>
<dbReference type="OrthoDB" id="10428979at2759"/>
<evidence type="ECO:0000256" key="1">
    <source>
        <dbReference type="SAM" id="MobiDB-lite"/>
    </source>
</evidence>
<dbReference type="AlphaFoldDB" id="B0DRP4"/>